<dbReference type="InterPro" id="IPR050383">
    <property type="entry name" value="GlyoxalaseI/FosfomycinResist"/>
</dbReference>
<evidence type="ECO:0000313" key="3">
    <source>
        <dbReference type="Proteomes" id="UP000054558"/>
    </source>
</evidence>
<gene>
    <name evidence="2" type="ORF">KFL_000050170</name>
</gene>
<keyword evidence="3" id="KW-1185">Reference proteome</keyword>
<dbReference type="InterPro" id="IPR037523">
    <property type="entry name" value="VOC_core"/>
</dbReference>
<dbReference type="InterPro" id="IPR004360">
    <property type="entry name" value="Glyas_Fos-R_dOase_dom"/>
</dbReference>
<dbReference type="Pfam" id="PF00903">
    <property type="entry name" value="Glyoxalase"/>
    <property type="match status" value="1"/>
</dbReference>
<dbReference type="AlphaFoldDB" id="A0A1Y1HHD9"/>
<name>A0A1Y1HHD9_KLENI</name>
<dbReference type="PROSITE" id="PS51819">
    <property type="entry name" value="VOC"/>
    <property type="match status" value="1"/>
</dbReference>
<dbReference type="SUPFAM" id="SSF54593">
    <property type="entry name" value="Glyoxalase/Bleomycin resistance protein/Dihydroxybiphenyl dioxygenase"/>
    <property type="match status" value="1"/>
</dbReference>
<protein>
    <submittedName>
        <fullName evidence="2">Glyoxalase family protein</fullName>
    </submittedName>
</protein>
<dbReference type="OMA" id="MTMSNEQ"/>
<organism evidence="2 3">
    <name type="scientific">Klebsormidium nitens</name>
    <name type="common">Green alga</name>
    <name type="synonym">Ulothrix nitens</name>
    <dbReference type="NCBI Taxonomy" id="105231"/>
    <lineage>
        <taxon>Eukaryota</taxon>
        <taxon>Viridiplantae</taxon>
        <taxon>Streptophyta</taxon>
        <taxon>Klebsormidiophyceae</taxon>
        <taxon>Klebsormidiales</taxon>
        <taxon>Klebsormidiaceae</taxon>
        <taxon>Klebsormidium</taxon>
    </lineage>
</organism>
<dbReference type="PANTHER" id="PTHR21366:SF22">
    <property type="entry name" value="VOC DOMAIN-CONTAINING PROTEIN"/>
    <property type="match status" value="1"/>
</dbReference>
<proteinExistence type="predicted"/>
<sequence>MGSPHGPASTLEPSFDCVIVYVKDVDKSVEFYERAFGLTERREEGRRKTMWAEMETGETTLAFTAITNALGYEQRDVRLAGGIEPPHDQSDTPPNVVISLMYSDVHAAYRHAVANGALGMAPPENKPWGMTAGYVKDIDGILVQLASPVRGRT</sequence>
<dbReference type="PANTHER" id="PTHR21366">
    <property type="entry name" value="GLYOXALASE FAMILY PROTEIN"/>
    <property type="match status" value="1"/>
</dbReference>
<evidence type="ECO:0000313" key="2">
    <source>
        <dbReference type="EMBL" id="GAQ77880.1"/>
    </source>
</evidence>
<feature type="domain" description="VOC" evidence="1">
    <location>
        <begin position="14"/>
        <end position="148"/>
    </location>
</feature>
<accession>A0A1Y1HHD9</accession>
<reference evidence="2 3" key="1">
    <citation type="journal article" date="2014" name="Nat. Commun.">
        <title>Klebsormidium flaccidum genome reveals primary factors for plant terrestrial adaptation.</title>
        <authorList>
            <person name="Hori K."/>
            <person name="Maruyama F."/>
            <person name="Fujisawa T."/>
            <person name="Togashi T."/>
            <person name="Yamamoto N."/>
            <person name="Seo M."/>
            <person name="Sato S."/>
            <person name="Yamada T."/>
            <person name="Mori H."/>
            <person name="Tajima N."/>
            <person name="Moriyama T."/>
            <person name="Ikeuchi M."/>
            <person name="Watanabe M."/>
            <person name="Wada H."/>
            <person name="Kobayashi K."/>
            <person name="Saito M."/>
            <person name="Masuda T."/>
            <person name="Sasaki-Sekimoto Y."/>
            <person name="Mashiguchi K."/>
            <person name="Awai K."/>
            <person name="Shimojima M."/>
            <person name="Masuda S."/>
            <person name="Iwai M."/>
            <person name="Nobusawa T."/>
            <person name="Narise T."/>
            <person name="Kondo S."/>
            <person name="Saito H."/>
            <person name="Sato R."/>
            <person name="Murakawa M."/>
            <person name="Ihara Y."/>
            <person name="Oshima-Yamada Y."/>
            <person name="Ohtaka K."/>
            <person name="Satoh M."/>
            <person name="Sonobe K."/>
            <person name="Ishii M."/>
            <person name="Ohtani R."/>
            <person name="Kanamori-Sato M."/>
            <person name="Honoki R."/>
            <person name="Miyazaki D."/>
            <person name="Mochizuki H."/>
            <person name="Umetsu J."/>
            <person name="Higashi K."/>
            <person name="Shibata D."/>
            <person name="Kamiya Y."/>
            <person name="Sato N."/>
            <person name="Nakamura Y."/>
            <person name="Tabata S."/>
            <person name="Ida S."/>
            <person name="Kurokawa K."/>
            <person name="Ohta H."/>
        </authorList>
    </citation>
    <scope>NUCLEOTIDE SEQUENCE [LARGE SCALE GENOMIC DNA]</scope>
    <source>
        <strain evidence="2 3">NIES-2285</strain>
    </source>
</reference>
<dbReference type="OrthoDB" id="10066542at2759"/>
<evidence type="ECO:0000259" key="1">
    <source>
        <dbReference type="PROSITE" id="PS51819"/>
    </source>
</evidence>
<dbReference type="EMBL" id="DF236954">
    <property type="protein sequence ID" value="GAQ77880.1"/>
    <property type="molecule type" value="Genomic_DNA"/>
</dbReference>
<dbReference type="InterPro" id="IPR029068">
    <property type="entry name" value="Glyas_Bleomycin-R_OHBP_Dase"/>
</dbReference>
<dbReference type="Proteomes" id="UP000054558">
    <property type="component" value="Unassembled WGS sequence"/>
</dbReference>
<dbReference type="Gene3D" id="3.10.180.10">
    <property type="entry name" value="2,3-Dihydroxybiphenyl 1,2-Dioxygenase, domain 1"/>
    <property type="match status" value="1"/>
</dbReference>